<accession>A0A9Q3DBP7</accession>
<dbReference type="Proteomes" id="UP000765509">
    <property type="component" value="Unassembled WGS sequence"/>
</dbReference>
<comment type="caution">
    <text evidence="1">The sequence shown here is derived from an EMBL/GenBank/DDBJ whole genome shotgun (WGS) entry which is preliminary data.</text>
</comment>
<evidence type="ECO:0000313" key="1">
    <source>
        <dbReference type="EMBL" id="MBW0499815.1"/>
    </source>
</evidence>
<name>A0A9Q3DBP7_9BASI</name>
<sequence>MIKHFLGIIDQLIFIPGKPFSHFLRGSLRNSPIISILNQLPNFSISPSKQPGHRIMIFTCHIWVFSGNLDEPTFSSFKELGGRKWKRGRFFSSSTGAGHRSKLLRSDYGGMSGLRDGDGLTAGIKAGLAVEELCEARQIEVGRVARVGLQSLYQDVSIQFNQEINQTHN</sequence>
<protein>
    <submittedName>
        <fullName evidence="1">Uncharacterized protein</fullName>
    </submittedName>
</protein>
<proteinExistence type="predicted"/>
<dbReference type="EMBL" id="AVOT02015479">
    <property type="protein sequence ID" value="MBW0499815.1"/>
    <property type="molecule type" value="Genomic_DNA"/>
</dbReference>
<organism evidence="1 2">
    <name type="scientific">Austropuccinia psidii MF-1</name>
    <dbReference type="NCBI Taxonomy" id="1389203"/>
    <lineage>
        <taxon>Eukaryota</taxon>
        <taxon>Fungi</taxon>
        <taxon>Dikarya</taxon>
        <taxon>Basidiomycota</taxon>
        <taxon>Pucciniomycotina</taxon>
        <taxon>Pucciniomycetes</taxon>
        <taxon>Pucciniales</taxon>
        <taxon>Sphaerophragmiaceae</taxon>
        <taxon>Austropuccinia</taxon>
    </lineage>
</organism>
<evidence type="ECO:0000313" key="2">
    <source>
        <dbReference type="Proteomes" id="UP000765509"/>
    </source>
</evidence>
<keyword evidence="2" id="KW-1185">Reference proteome</keyword>
<gene>
    <name evidence="1" type="ORF">O181_039530</name>
</gene>
<reference evidence="1" key="1">
    <citation type="submission" date="2021-03" db="EMBL/GenBank/DDBJ databases">
        <title>Draft genome sequence of rust myrtle Austropuccinia psidii MF-1, a brazilian biotype.</title>
        <authorList>
            <person name="Quecine M.C."/>
            <person name="Pachon D.M.R."/>
            <person name="Bonatelli M.L."/>
            <person name="Correr F.H."/>
            <person name="Franceschini L.M."/>
            <person name="Leite T.F."/>
            <person name="Margarido G.R.A."/>
            <person name="Almeida C.A."/>
            <person name="Ferrarezi J.A."/>
            <person name="Labate C.A."/>
        </authorList>
    </citation>
    <scope>NUCLEOTIDE SEQUENCE</scope>
    <source>
        <strain evidence="1">MF-1</strain>
    </source>
</reference>
<dbReference type="AlphaFoldDB" id="A0A9Q3DBP7"/>